<evidence type="ECO:0000313" key="12">
    <source>
        <dbReference type="EMBL" id="QGF23955.1"/>
    </source>
</evidence>
<evidence type="ECO:0000256" key="6">
    <source>
        <dbReference type="ARBA" id="ARBA00023244"/>
    </source>
</evidence>
<dbReference type="GO" id="GO:0004418">
    <property type="term" value="F:hydroxymethylbilane synthase activity"/>
    <property type="evidence" value="ECO:0007669"/>
    <property type="project" value="UniProtKB-UniRule"/>
</dbReference>
<dbReference type="PRINTS" id="PR00151">
    <property type="entry name" value="PORPHBDMNASE"/>
</dbReference>
<evidence type="ECO:0000256" key="3">
    <source>
        <dbReference type="ARBA" id="ARBA00005638"/>
    </source>
</evidence>
<dbReference type="KEGG" id="rain:Rai3103_10005"/>
<dbReference type="GO" id="GO:0006783">
    <property type="term" value="P:heme biosynthetic process"/>
    <property type="evidence" value="ECO:0007669"/>
    <property type="project" value="TreeGrafter"/>
</dbReference>
<dbReference type="Gene3D" id="3.40.190.10">
    <property type="entry name" value="Periplasmic binding protein-like II"/>
    <property type="match status" value="2"/>
</dbReference>
<dbReference type="AlphaFoldDB" id="A0A5Q2FGX8"/>
<comment type="function">
    <text evidence="2">Tetrapolymerization of the monopyrrole PBG into the hydroxymethylbilane pre-uroporphyrinogen in several discrete steps.</text>
</comment>
<comment type="cofactor">
    <cofactor evidence="1">
        <name>dipyrromethane</name>
        <dbReference type="ChEBI" id="CHEBI:60342"/>
    </cofactor>
</comment>
<dbReference type="SUPFAM" id="SSF53850">
    <property type="entry name" value="Periplasmic binding protein-like II"/>
    <property type="match status" value="1"/>
</dbReference>
<dbReference type="NCBIfam" id="TIGR00212">
    <property type="entry name" value="hemC"/>
    <property type="match status" value="1"/>
</dbReference>
<dbReference type="Gene3D" id="3.30.160.40">
    <property type="entry name" value="Porphobilinogen deaminase, C-terminal domain"/>
    <property type="match status" value="1"/>
</dbReference>
<keyword evidence="13" id="KW-1185">Reference proteome</keyword>
<name>A0A5Q2FGX8_9ACTN</name>
<dbReference type="InterPro" id="IPR022419">
    <property type="entry name" value="Porphobilin_deaminase_cofac_BS"/>
</dbReference>
<dbReference type="Pfam" id="PF03900">
    <property type="entry name" value="Porphobil_deamC"/>
    <property type="match status" value="1"/>
</dbReference>
<evidence type="ECO:0000256" key="8">
    <source>
        <dbReference type="NCBIfam" id="TIGR00212"/>
    </source>
</evidence>
<evidence type="ECO:0000256" key="5">
    <source>
        <dbReference type="ARBA" id="ARBA00022679"/>
    </source>
</evidence>
<keyword evidence="6" id="KW-0627">Porphyrin biosynthesis</keyword>
<dbReference type="GO" id="GO:0005737">
    <property type="term" value="C:cytoplasm"/>
    <property type="evidence" value="ECO:0007669"/>
    <property type="project" value="UniProtKB-UniRule"/>
</dbReference>
<dbReference type="EMBL" id="CP045725">
    <property type="protein sequence ID" value="QGF23955.1"/>
    <property type="molecule type" value="Genomic_DNA"/>
</dbReference>
<dbReference type="InterPro" id="IPR036803">
    <property type="entry name" value="Porphobilinogen_deaminase_C_sf"/>
</dbReference>
<sequence>MTRPHVRVGARKSDLARTQAEWIAARLEELGATTEFVGVVTTGDTDRRHLTEIGGTGIFATAVRSELLEGTIDVAVHSLKDLPVDPAPGLVVAAIPAREDPRDVLVGRHLDELRSGMRIGTGSPRRVVQLAHLLAERGLEIEIVPIRGNVGTRIDLARRGEVDAVVLASAGLRRLGILTGHEDRTILAGLAAESIPVRDVLPAAGQAALACEVAQTADPELMALMAALDDLPTRLAVTAERRFLGTMEAGCLAPVGAHATVGEGLDLTLRAVAGQMIRSTSSSDAGTPLTLVEGDAPAPDGESPADAVGRAADLGDRLARTMVLRHPAETA</sequence>
<dbReference type="Pfam" id="PF01379">
    <property type="entry name" value="Porphobil_deam"/>
    <property type="match status" value="1"/>
</dbReference>
<dbReference type="PANTHER" id="PTHR11557:SF0">
    <property type="entry name" value="PORPHOBILINOGEN DEAMINASE"/>
    <property type="match status" value="1"/>
</dbReference>
<dbReference type="RefSeq" id="WP_153572484.1">
    <property type="nucleotide sequence ID" value="NZ_CP045725.1"/>
</dbReference>
<comment type="catalytic activity">
    <reaction evidence="7">
        <text>4 porphobilinogen + H2O = hydroxymethylbilane + 4 NH4(+)</text>
        <dbReference type="Rhea" id="RHEA:13185"/>
        <dbReference type="ChEBI" id="CHEBI:15377"/>
        <dbReference type="ChEBI" id="CHEBI:28938"/>
        <dbReference type="ChEBI" id="CHEBI:57845"/>
        <dbReference type="ChEBI" id="CHEBI:58126"/>
        <dbReference type="EC" id="2.5.1.61"/>
    </reaction>
</comment>
<evidence type="ECO:0000256" key="7">
    <source>
        <dbReference type="ARBA" id="ARBA00048169"/>
    </source>
</evidence>
<evidence type="ECO:0000259" key="10">
    <source>
        <dbReference type="Pfam" id="PF01379"/>
    </source>
</evidence>
<evidence type="ECO:0000313" key="13">
    <source>
        <dbReference type="Proteomes" id="UP000386847"/>
    </source>
</evidence>
<proteinExistence type="inferred from homology"/>
<dbReference type="EC" id="2.5.1.61" evidence="4 8"/>
<dbReference type="InterPro" id="IPR022418">
    <property type="entry name" value="Porphobilinogen_deaminase_C"/>
</dbReference>
<feature type="region of interest" description="Disordered" evidence="9">
    <location>
        <begin position="280"/>
        <end position="307"/>
    </location>
</feature>
<comment type="similarity">
    <text evidence="3">Belongs to the HMBS family.</text>
</comment>
<feature type="domain" description="Porphobilinogen deaminase N-terminal" evidence="10">
    <location>
        <begin position="6"/>
        <end position="216"/>
    </location>
</feature>
<evidence type="ECO:0000256" key="1">
    <source>
        <dbReference type="ARBA" id="ARBA00001916"/>
    </source>
</evidence>
<reference evidence="12 13" key="1">
    <citation type="submission" date="2019-10" db="EMBL/GenBank/DDBJ databases">
        <title>Genomic analysis of Raineyella sp. CBA3103.</title>
        <authorList>
            <person name="Roh S.W."/>
        </authorList>
    </citation>
    <scope>NUCLEOTIDE SEQUENCE [LARGE SCALE GENOMIC DNA]</scope>
    <source>
        <strain evidence="12 13">CBA3103</strain>
    </source>
</reference>
<evidence type="ECO:0000256" key="9">
    <source>
        <dbReference type="SAM" id="MobiDB-lite"/>
    </source>
</evidence>
<dbReference type="Proteomes" id="UP000386847">
    <property type="component" value="Chromosome"/>
</dbReference>
<evidence type="ECO:0000259" key="11">
    <source>
        <dbReference type="Pfam" id="PF03900"/>
    </source>
</evidence>
<dbReference type="PANTHER" id="PTHR11557">
    <property type="entry name" value="PORPHOBILINOGEN DEAMINASE"/>
    <property type="match status" value="1"/>
</dbReference>
<keyword evidence="5 12" id="KW-0808">Transferase</keyword>
<dbReference type="InterPro" id="IPR022417">
    <property type="entry name" value="Porphobilin_deaminase_N"/>
</dbReference>
<dbReference type="InterPro" id="IPR000860">
    <property type="entry name" value="HemC"/>
</dbReference>
<protein>
    <recommendedName>
        <fullName evidence="4 8">Hydroxymethylbilane synthase</fullName>
        <ecNumber evidence="4 8">2.5.1.61</ecNumber>
    </recommendedName>
</protein>
<feature type="domain" description="Porphobilinogen deaminase C-terminal" evidence="11">
    <location>
        <begin position="235"/>
        <end position="275"/>
    </location>
</feature>
<evidence type="ECO:0000256" key="2">
    <source>
        <dbReference type="ARBA" id="ARBA00002869"/>
    </source>
</evidence>
<evidence type="ECO:0000256" key="4">
    <source>
        <dbReference type="ARBA" id="ARBA00012655"/>
    </source>
</evidence>
<accession>A0A5Q2FGX8</accession>
<dbReference type="SUPFAM" id="SSF54782">
    <property type="entry name" value="Porphobilinogen deaminase (hydroxymethylbilane synthase), C-terminal domain"/>
    <property type="match status" value="1"/>
</dbReference>
<dbReference type="PROSITE" id="PS00533">
    <property type="entry name" value="PORPHOBILINOGEN_DEAM"/>
    <property type="match status" value="1"/>
</dbReference>
<organism evidence="12 13">
    <name type="scientific">Raineyella fluvialis</name>
    <dbReference type="NCBI Taxonomy" id="2662261"/>
    <lineage>
        <taxon>Bacteria</taxon>
        <taxon>Bacillati</taxon>
        <taxon>Actinomycetota</taxon>
        <taxon>Actinomycetes</taxon>
        <taxon>Propionibacteriales</taxon>
        <taxon>Propionibacteriaceae</taxon>
        <taxon>Raineyella</taxon>
    </lineage>
</organism>
<dbReference type="PIRSF" id="PIRSF001438">
    <property type="entry name" value="4pyrrol_synth_OHMeBilane_synth"/>
    <property type="match status" value="1"/>
</dbReference>
<gene>
    <name evidence="12" type="primary">hemC</name>
    <name evidence="12" type="ORF">Rai3103_10005</name>
</gene>